<dbReference type="InterPro" id="IPR012312">
    <property type="entry name" value="Hemerythrin-like"/>
</dbReference>
<dbReference type="NCBIfam" id="NF002007">
    <property type="entry name" value="PRK00808.1"/>
    <property type="match status" value="1"/>
</dbReference>
<name>A0A3B0WRL8_9ZZZZ</name>
<evidence type="ECO:0000256" key="1">
    <source>
        <dbReference type="ARBA" id="ARBA00010587"/>
    </source>
</evidence>
<dbReference type="InterPro" id="IPR050669">
    <property type="entry name" value="Hemerythrin"/>
</dbReference>
<comment type="similarity">
    <text evidence="1">Belongs to the hemerythrin family.</text>
</comment>
<dbReference type="PANTHER" id="PTHR37164:SF1">
    <property type="entry name" value="BACTERIOHEMERYTHRIN"/>
    <property type="match status" value="1"/>
</dbReference>
<evidence type="ECO:0000259" key="4">
    <source>
        <dbReference type="Pfam" id="PF01814"/>
    </source>
</evidence>
<evidence type="ECO:0000256" key="2">
    <source>
        <dbReference type="ARBA" id="ARBA00022723"/>
    </source>
</evidence>
<dbReference type="AlphaFoldDB" id="A0A3B0WRL8"/>
<sequence>MAHIKWTEELNTHIQVIDSQHKRIVEYINTLDDISSSHDRVQVEKLLGELVDYTLSHFAFEESLMEDAGYSFINGHKRVHQLFVRRVGDFQQRFKMGEDIVDELLMMLKSWLINHIRSDDNDYVAIVQSNMKNINTSNDGWLKKSVNKFFG</sequence>
<dbReference type="Gene3D" id="1.20.120.50">
    <property type="entry name" value="Hemerythrin-like"/>
    <property type="match status" value="1"/>
</dbReference>
<evidence type="ECO:0000313" key="5">
    <source>
        <dbReference type="EMBL" id="VAW58635.1"/>
    </source>
</evidence>
<proteinExistence type="inferred from homology"/>
<dbReference type="GO" id="GO:0046872">
    <property type="term" value="F:metal ion binding"/>
    <property type="evidence" value="ECO:0007669"/>
    <property type="project" value="UniProtKB-KW"/>
</dbReference>
<dbReference type="Pfam" id="PF01814">
    <property type="entry name" value="Hemerythrin"/>
    <property type="match status" value="1"/>
</dbReference>
<dbReference type="PROSITE" id="PS00550">
    <property type="entry name" value="HEMERYTHRINS"/>
    <property type="match status" value="1"/>
</dbReference>
<dbReference type="SUPFAM" id="SSF47188">
    <property type="entry name" value="Hemerythrin-like"/>
    <property type="match status" value="1"/>
</dbReference>
<dbReference type="PANTHER" id="PTHR37164">
    <property type="entry name" value="BACTERIOHEMERYTHRIN"/>
    <property type="match status" value="1"/>
</dbReference>
<dbReference type="InterPro" id="IPR016131">
    <property type="entry name" value="Haemerythrin_Fe_BS"/>
</dbReference>
<dbReference type="EMBL" id="UOFH01000022">
    <property type="protein sequence ID" value="VAW58635.1"/>
    <property type="molecule type" value="Genomic_DNA"/>
</dbReference>
<dbReference type="NCBIfam" id="TIGR02481">
    <property type="entry name" value="hemeryth_dom"/>
    <property type="match status" value="1"/>
</dbReference>
<evidence type="ECO:0000256" key="3">
    <source>
        <dbReference type="ARBA" id="ARBA00023004"/>
    </source>
</evidence>
<keyword evidence="2" id="KW-0479">Metal-binding</keyword>
<feature type="domain" description="Hemerythrin-like" evidence="4">
    <location>
        <begin position="13"/>
        <end position="125"/>
    </location>
</feature>
<reference evidence="5" key="1">
    <citation type="submission" date="2018-06" db="EMBL/GenBank/DDBJ databases">
        <authorList>
            <person name="Zhirakovskaya E."/>
        </authorList>
    </citation>
    <scope>NUCLEOTIDE SEQUENCE</scope>
</reference>
<dbReference type="InterPro" id="IPR035938">
    <property type="entry name" value="Hemerythrin-like_sf"/>
</dbReference>
<dbReference type="CDD" id="cd12107">
    <property type="entry name" value="Hemerythrin"/>
    <property type="match status" value="1"/>
</dbReference>
<protein>
    <submittedName>
        <fullName evidence="5">Hemerythrin domain protein</fullName>
    </submittedName>
</protein>
<accession>A0A3B0WRL8</accession>
<dbReference type="NCBIfam" id="NF033749">
    <property type="entry name" value="bact_hemeryth"/>
    <property type="match status" value="1"/>
</dbReference>
<keyword evidence="3" id="KW-0408">Iron</keyword>
<gene>
    <name evidence="5" type="ORF">MNBD_GAMMA08-2749</name>
</gene>
<dbReference type="InterPro" id="IPR012827">
    <property type="entry name" value="Hemerythrin_metal-bd"/>
</dbReference>
<organism evidence="5">
    <name type="scientific">hydrothermal vent metagenome</name>
    <dbReference type="NCBI Taxonomy" id="652676"/>
    <lineage>
        <taxon>unclassified sequences</taxon>
        <taxon>metagenomes</taxon>
        <taxon>ecological metagenomes</taxon>
    </lineage>
</organism>